<protein>
    <submittedName>
        <fullName evidence="3">Uncharacterized protein</fullName>
    </submittedName>
</protein>
<dbReference type="AlphaFoldDB" id="A0AAV9G994"/>
<name>A0AAV9G994_9PEZI</name>
<feature type="compositionally biased region" description="Basic and acidic residues" evidence="1">
    <location>
        <begin position="202"/>
        <end position="214"/>
    </location>
</feature>
<evidence type="ECO:0000256" key="2">
    <source>
        <dbReference type="SAM" id="Phobius"/>
    </source>
</evidence>
<reference evidence="3" key="2">
    <citation type="submission" date="2023-05" db="EMBL/GenBank/DDBJ databases">
        <authorList>
            <consortium name="Lawrence Berkeley National Laboratory"/>
            <person name="Steindorff A."/>
            <person name="Hensen N."/>
            <person name="Bonometti L."/>
            <person name="Westerberg I."/>
            <person name="Brannstrom I.O."/>
            <person name="Guillou S."/>
            <person name="Cros-Aarteil S."/>
            <person name="Calhoun S."/>
            <person name="Haridas S."/>
            <person name="Kuo A."/>
            <person name="Mondo S."/>
            <person name="Pangilinan J."/>
            <person name="Riley R."/>
            <person name="Labutti K."/>
            <person name="Andreopoulos B."/>
            <person name="Lipzen A."/>
            <person name="Chen C."/>
            <person name="Yanf M."/>
            <person name="Daum C."/>
            <person name="Ng V."/>
            <person name="Clum A."/>
            <person name="Ohm R."/>
            <person name="Martin F."/>
            <person name="Silar P."/>
            <person name="Natvig D."/>
            <person name="Lalanne C."/>
            <person name="Gautier V."/>
            <person name="Ament-Velasquez S.L."/>
            <person name="Kruys A."/>
            <person name="Hutchinson M.I."/>
            <person name="Powell A.J."/>
            <person name="Barry K."/>
            <person name="Miller A.N."/>
            <person name="Grigoriev I.V."/>
            <person name="Debuchy R."/>
            <person name="Gladieux P."/>
            <person name="Thoren M.H."/>
            <person name="Johannesson H."/>
        </authorList>
    </citation>
    <scope>NUCLEOTIDE SEQUENCE</scope>
    <source>
        <strain evidence="3">PSN243</strain>
    </source>
</reference>
<reference evidence="3" key="1">
    <citation type="journal article" date="2023" name="Mol. Phylogenet. Evol.">
        <title>Genome-scale phylogeny and comparative genomics of the fungal order Sordariales.</title>
        <authorList>
            <person name="Hensen N."/>
            <person name="Bonometti L."/>
            <person name="Westerberg I."/>
            <person name="Brannstrom I.O."/>
            <person name="Guillou S."/>
            <person name="Cros-Aarteil S."/>
            <person name="Calhoun S."/>
            <person name="Haridas S."/>
            <person name="Kuo A."/>
            <person name="Mondo S."/>
            <person name="Pangilinan J."/>
            <person name="Riley R."/>
            <person name="LaButti K."/>
            <person name="Andreopoulos B."/>
            <person name="Lipzen A."/>
            <person name="Chen C."/>
            <person name="Yan M."/>
            <person name="Daum C."/>
            <person name="Ng V."/>
            <person name="Clum A."/>
            <person name="Steindorff A."/>
            <person name="Ohm R.A."/>
            <person name="Martin F."/>
            <person name="Silar P."/>
            <person name="Natvig D.O."/>
            <person name="Lalanne C."/>
            <person name="Gautier V."/>
            <person name="Ament-Velasquez S.L."/>
            <person name="Kruys A."/>
            <person name="Hutchinson M.I."/>
            <person name="Powell A.J."/>
            <person name="Barry K."/>
            <person name="Miller A.N."/>
            <person name="Grigoriev I.V."/>
            <person name="Debuchy R."/>
            <person name="Gladieux P."/>
            <person name="Hiltunen Thoren M."/>
            <person name="Johannesson H."/>
        </authorList>
    </citation>
    <scope>NUCLEOTIDE SEQUENCE</scope>
    <source>
        <strain evidence="3">PSN243</strain>
    </source>
</reference>
<feature type="compositionally biased region" description="Acidic residues" evidence="1">
    <location>
        <begin position="360"/>
        <end position="375"/>
    </location>
</feature>
<keyword evidence="4" id="KW-1185">Reference proteome</keyword>
<gene>
    <name evidence="3" type="ORF">QBC34DRAFT_498511</name>
</gene>
<organism evidence="3 4">
    <name type="scientific">Podospora aff. communis PSN243</name>
    <dbReference type="NCBI Taxonomy" id="3040156"/>
    <lineage>
        <taxon>Eukaryota</taxon>
        <taxon>Fungi</taxon>
        <taxon>Dikarya</taxon>
        <taxon>Ascomycota</taxon>
        <taxon>Pezizomycotina</taxon>
        <taxon>Sordariomycetes</taxon>
        <taxon>Sordariomycetidae</taxon>
        <taxon>Sordariales</taxon>
        <taxon>Podosporaceae</taxon>
        <taxon>Podospora</taxon>
    </lineage>
</organism>
<proteinExistence type="predicted"/>
<feature type="region of interest" description="Disordered" evidence="1">
    <location>
        <begin position="334"/>
        <end position="375"/>
    </location>
</feature>
<dbReference type="Proteomes" id="UP001321760">
    <property type="component" value="Unassembled WGS sequence"/>
</dbReference>
<feature type="region of interest" description="Disordered" evidence="1">
    <location>
        <begin position="295"/>
        <end position="317"/>
    </location>
</feature>
<evidence type="ECO:0000313" key="3">
    <source>
        <dbReference type="EMBL" id="KAK4444121.1"/>
    </source>
</evidence>
<feature type="transmembrane region" description="Helical" evidence="2">
    <location>
        <begin position="35"/>
        <end position="58"/>
    </location>
</feature>
<accession>A0AAV9G994</accession>
<feature type="compositionally biased region" description="Basic and acidic residues" evidence="1">
    <location>
        <begin position="303"/>
        <end position="312"/>
    </location>
</feature>
<dbReference type="EMBL" id="MU865981">
    <property type="protein sequence ID" value="KAK4444121.1"/>
    <property type="molecule type" value="Genomic_DNA"/>
</dbReference>
<feature type="transmembrane region" description="Helical" evidence="2">
    <location>
        <begin position="79"/>
        <end position="101"/>
    </location>
</feature>
<evidence type="ECO:0000313" key="4">
    <source>
        <dbReference type="Proteomes" id="UP001321760"/>
    </source>
</evidence>
<keyword evidence="2" id="KW-1133">Transmembrane helix</keyword>
<feature type="compositionally biased region" description="Low complexity" evidence="1">
    <location>
        <begin position="171"/>
        <end position="183"/>
    </location>
</feature>
<feature type="compositionally biased region" description="Basic and acidic residues" evidence="1">
    <location>
        <begin position="339"/>
        <end position="348"/>
    </location>
</feature>
<feature type="region of interest" description="Disordered" evidence="1">
    <location>
        <begin position="170"/>
        <end position="216"/>
    </location>
</feature>
<evidence type="ECO:0000256" key="1">
    <source>
        <dbReference type="SAM" id="MobiDB-lite"/>
    </source>
</evidence>
<keyword evidence="2" id="KW-0472">Membrane</keyword>
<keyword evidence="2" id="KW-0812">Transmembrane</keyword>
<comment type="caution">
    <text evidence="3">The sequence shown here is derived from an EMBL/GenBank/DDBJ whole genome shotgun (WGS) entry which is preliminary data.</text>
</comment>
<sequence>MFFNIFFKSKEQKRAPGLALNPPKAFRPFSTFDTIVAGGILTTMIILFFLGDTDYLIVNTIDDGSYQSKLLDLINKSSYFALIMLVSPLGLHAAILIFLVGSGLNAVSATLRGVRRNRGLILIAVADRHSRWRQEKLRDGPKKGVYFDEEDLEAAEGYGEDTDDEIDVDAEASATSQSKTSSAPVASPEPAQPEVTSNKPTEPSKPEAPSKPKLDIIAQGKRYKPLFSPRTVLASRQASLAQKLDYENLIASLLKDLPPPEFEPFPFPENQYWDRAKAREALELACANLPAFEVPAEATLPPRPRDGKKEPDIEWDERDEDLIMDVLRARLHKMLGTTTDEKEKEKSQAELLEGYKWAGEDEDDDAGEEEEGGEK</sequence>